<evidence type="ECO:0000259" key="6">
    <source>
        <dbReference type="SMART" id="SM00872"/>
    </source>
</evidence>
<evidence type="ECO:0000256" key="2">
    <source>
        <dbReference type="ARBA" id="ARBA00022723"/>
    </source>
</evidence>
<accession>A0A942E8R6</accession>
<evidence type="ECO:0000313" key="8">
    <source>
        <dbReference type="Proteomes" id="UP000678281"/>
    </source>
</evidence>
<evidence type="ECO:0000313" key="7">
    <source>
        <dbReference type="EMBL" id="MBS3849641.1"/>
    </source>
</evidence>
<comment type="similarity">
    <text evidence="1">Belongs to the glycosyl hydrolase 38 family.</text>
</comment>
<dbReference type="GO" id="GO:0006013">
    <property type="term" value="P:mannose metabolic process"/>
    <property type="evidence" value="ECO:0007669"/>
    <property type="project" value="InterPro"/>
</dbReference>
<dbReference type="SUPFAM" id="SSF88688">
    <property type="entry name" value="Families 57/38 glycoside transferase middle domain"/>
    <property type="match status" value="1"/>
</dbReference>
<dbReference type="InterPro" id="IPR011682">
    <property type="entry name" value="Glyco_hydro_38_C"/>
</dbReference>
<dbReference type="RefSeq" id="WP_212659285.1">
    <property type="nucleotide sequence ID" value="NZ_JAGXTP010000002.1"/>
</dbReference>
<dbReference type="SMART" id="SM00872">
    <property type="entry name" value="Alpha-mann_mid"/>
    <property type="match status" value="1"/>
</dbReference>
<name>A0A942E8R6_9HYPH</name>
<dbReference type="SUPFAM" id="SSF88713">
    <property type="entry name" value="Glycoside hydrolase/deacetylase"/>
    <property type="match status" value="1"/>
</dbReference>
<dbReference type="SUPFAM" id="SSF74650">
    <property type="entry name" value="Galactose mutarotase-like"/>
    <property type="match status" value="1"/>
</dbReference>
<keyword evidence="4" id="KW-0326">Glycosidase</keyword>
<dbReference type="EMBL" id="JAGXTP010000002">
    <property type="protein sequence ID" value="MBS3849641.1"/>
    <property type="molecule type" value="Genomic_DNA"/>
</dbReference>
<dbReference type="InterPro" id="IPR011330">
    <property type="entry name" value="Glyco_hydro/deAcase_b/a-brl"/>
</dbReference>
<evidence type="ECO:0000256" key="5">
    <source>
        <dbReference type="SAM" id="Coils"/>
    </source>
</evidence>
<feature type="coiled-coil region" evidence="5">
    <location>
        <begin position="280"/>
        <end position="307"/>
    </location>
</feature>
<dbReference type="InterPro" id="IPR015341">
    <property type="entry name" value="Glyco_hydro_38_cen"/>
</dbReference>
<feature type="domain" description="Glycoside hydrolase family 38 central" evidence="6">
    <location>
        <begin position="270"/>
        <end position="349"/>
    </location>
</feature>
<dbReference type="GO" id="GO:0030246">
    <property type="term" value="F:carbohydrate binding"/>
    <property type="evidence" value="ECO:0007669"/>
    <property type="project" value="InterPro"/>
</dbReference>
<dbReference type="InterPro" id="IPR037094">
    <property type="entry name" value="Glyco_hydro_38_cen_sf"/>
</dbReference>
<keyword evidence="2" id="KW-0479">Metal-binding</keyword>
<dbReference type="Proteomes" id="UP000678281">
    <property type="component" value="Unassembled WGS sequence"/>
</dbReference>
<gene>
    <name evidence="7" type="ORF">KD146_13130</name>
</gene>
<dbReference type="InterPro" id="IPR011013">
    <property type="entry name" value="Gal_mutarotase_sf_dom"/>
</dbReference>
<dbReference type="Pfam" id="PF01074">
    <property type="entry name" value="Glyco_hydro_38N"/>
    <property type="match status" value="1"/>
</dbReference>
<comment type="caution">
    <text evidence="7">The sequence shown here is derived from an EMBL/GenBank/DDBJ whole genome shotgun (WGS) entry which is preliminary data.</text>
</comment>
<dbReference type="Gene3D" id="2.70.98.30">
    <property type="entry name" value="Golgi alpha-mannosidase II, domain 4"/>
    <property type="match status" value="1"/>
</dbReference>
<keyword evidence="3" id="KW-0378">Hydrolase</keyword>
<dbReference type="GO" id="GO:0046872">
    <property type="term" value="F:metal ion binding"/>
    <property type="evidence" value="ECO:0007669"/>
    <property type="project" value="UniProtKB-KW"/>
</dbReference>
<sequence>MTSSADGNQPLLHLIGNAHLDPVWLWRWQEGCAEAIGTCWAAIDRLEEGDGFVFTKGEAHIYAWIEELDPALFARIQHFVAEKRWVVVNGWWIQPDCNVPSGESVIRQALYGKRYFAEKFGVTVPTGYNVDSFGHPSTFPMLLQHTGSTSYSFMRPGPHEMDLPAELFTWASPDGSEVTAFRIQGAYNTSKREMPLPQKIDLHQQKIAESGHAFMCFYGVGNHGGAPTIENIEEIERRLVAGENLKFSDPETFFDEVPKAGLPVVASALQFHAIGCYAVASSLKTLNRKAESLLEQAEAAATLASRECNIAYPRQDFEMLWRRLLFNQFHDTLGGTSLESACVDSERELNWVIAGAEDLLNGAVRRLGNIIARPVDPTDSTFLVMNFNGSPARGLVEAEPWVDKDNVSRRVLLDETGASIPFQYSDPHGKTTALQRITFPIDLPAYGYRVLRFRVDADKGISAPGVSFGVRSQTLSFDTNGYGLTIDPESGAISRLVNKANGVALLSGAGHQAIIVEDATDTWSHGTDRFGFAGAAMQLQSVSTIEAGPVRTVVKVVSTCENSTLSTIIVLPEDGALPVQLRVHLDWRHKRHLLRLAYPLAATRFEYEVAAGWEDNADDGREIAGQRWVRASANGHDIAIVNDAKYSYAAQDGTLYITAVRAPVFAHHDPVELEPDAHYRFMDQGEQAFTIELFGAPTISRQQAATMADLLNKPVITTPHVARTGTRAHAGQWLAVDSQSSAVGTLKLAEDSDDLIIRAVELNGQADTLAVAGQTTAISPRGITTARLSATGLQRATGLEEI</sequence>
<reference evidence="7" key="1">
    <citation type="submission" date="2021-04" db="EMBL/GenBank/DDBJ databases">
        <title>Devosia litorisediminis sp. nov., isolated from a sand dune.</title>
        <authorList>
            <person name="Park S."/>
            <person name="Yoon J.-H."/>
        </authorList>
    </citation>
    <scope>NUCLEOTIDE SEQUENCE</scope>
    <source>
        <strain evidence="7">BSSL-BM10</strain>
    </source>
</reference>
<dbReference type="InterPro" id="IPR028995">
    <property type="entry name" value="Glyco_hydro_57/38_cen_sf"/>
</dbReference>
<protein>
    <submittedName>
        <fullName evidence="7">Alpha-mannosidase</fullName>
    </submittedName>
</protein>
<dbReference type="GO" id="GO:0009313">
    <property type="term" value="P:oligosaccharide catabolic process"/>
    <property type="evidence" value="ECO:0007669"/>
    <property type="project" value="TreeGrafter"/>
</dbReference>
<dbReference type="PANTHER" id="PTHR46017:SF1">
    <property type="entry name" value="ALPHA-MANNOSIDASE 2C1"/>
    <property type="match status" value="1"/>
</dbReference>
<keyword evidence="5" id="KW-0175">Coiled coil</keyword>
<evidence type="ECO:0000256" key="4">
    <source>
        <dbReference type="ARBA" id="ARBA00023295"/>
    </source>
</evidence>
<organism evidence="7 8">
    <name type="scientific">Devosia litorisediminis</name>
    <dbReference type="NCBI Taxonomy" id="2829817"/>
    <lineage>
        <taxon>Bacteria</taxon>
        <taxon>Pseudomonadati</taxon>
        <taxon>Pseudomonadota</taxon>
        <taxon>Alphaproteobacteria</taxon>
        <taxon>Hyphomicrobiales</taxon>
        <taxon>Devosiaceae</taxon>
        <taxon>Devosia</taxon>
    </lineage>
</organism>
<dbReference type="AlphaFoldDB" id="A0A942E8R6"/>
<dbReference type="Gene3D" id="1.20.1270.50">
    <property type="entry name" value="Glycoside hydrolase family 38, central domain"/>
    <property type="match status" value="1"/>
</dbReference>
<evidence type="ECO:0000256" key="1">
    <source>
        <dbReference type="ARBA" id="ARBA00009792"/>
    </source>
</evidence>
<keyword evidence="8" id="KW-1185">Reference proteome</keyword>
<dbReference type="Pfam" id="PF09261">
    <property type="entry name" value="Alpha-mann_mid"/>
    <property type="match status" value="1"/>
</dbReference>
<proteinExistence type="inferred from homology"/>
<dbReference type="Gene3D" id="3.20.110.10">
    <property type="entry name" value="Glycoside hydrolase 38, N terminal domain"/>
    <property type="match status" value="1"/>
</dbReference>
<dbReference type="GO" id="GO:0004559">
    <property type="term" value="F:alpha-mannosidase activity"/>
    <property type="evidence" value="ECO:0007669"/>
    <property type="project" value="InterPro"/>
</dbReference>
<dbReference type="CDD" id="cd10789">
    <property type="entry name" value="GH38N_AMII_ER_cytosolic"/>
    <property type="match status" value="1"/>
</dbReference>
<dbReference type="PANTHER" id="PTHR46017">
    <property type="entry name" value="ALPHA-MANNOSIDASE 2C1"/>
    <property type="match status" value="1"/>
</dbReference>
<dbReference type="InterPro" id="IPR000602">
    <property type="entry name" value="Glyco_hydro_38_N"/>
</dbReference>
<dbReference type="Pfam" id="PF07748">
    <property type="entry name" value="Glyco_hydro_38C"/>
    <property type="match status" value="1"/>
</dbReference>
<dbReference type="InterPro" id="IPR027291">
    <property type="entry name" value="Glyco_hydro_38_N_sf"/>
</dbReference>
<evidence type="ECO:0000256" key="3">
    <source>
        <dbReference type="ARBA" id="ARBA00022801"/>
    </source>
</evidence>